<dbReference type="InterPro" id="IPR021005">
    <property type="entry name" value="Znf_CGNR"/>
</dbReference>
<keyword evidence="3" id="KW-1185">Reference proteome</keyword>
<name>A0A9W6NS45_9ACTN</name>
<evidence type="ECO:0000313" key="3">
    <source>
        <dbReference type="Proteomes" id="UP001143480"/>
    </source>
</evidence>
<dbReference type="Pfam" id="PF07336">
    <property type="entry name" value="ABATE"/>
    <property type="match status" value="1"/>
</dbReference>
<comment type="caution">
    <text evidence="2">The sequence shown here is derived from an EMBL/GenBank/DDBJ whole genome shotgun (WGS) entry which is preliminary data.</text>
</comment>
<dbReference type="Pfam" id="PF11706">
    <property type="entry name" value="zf-CGNR"/>
    <property type="match status" value="1"/>
</dbReference>
<dbReference type="AlphaFoldDB" id="A0A9W6NS45"/>
<evidence type="ECO:0000313" key="2">
    <source>
        <dbReference type="EMBL" id="GLL06941.1"/>
    </source>
</evidence>
<dbReference type="SUPFAM" id="SSF160904">
    <property type="entry name" value="Jann2411-like"/>
    <property type="match status" value="1"/>
</dbReference>
<dbReference type="PANTHER" id="PTHR35525:SF3">
    <property type="entry name" value="BLL6575 PROTEIN"/>
    <property type="match status" value="1"/>
</dbReference>
<proteinExistence type="predicted"/>
<gene>
    <name evidence="2" type="ORF">GCM10017581_086910</name>
</gene>
<reference evidence="2" key="1">
    <citation type="journal article" date="2014" name="Int. J. Syst. Evol. Microbiol.">
        <title>Complete genome sequence of Corynebacterium casei LMG S-19264T (=DSM 44701T), isolated from a smear-ripened cheese.</title>
        <authorList>
            <consortium name="US DOE Joint Genome Institute (JGI-PGF)"/>
            <person name="Walter F."/>
            <person name="Albersmeier A."/>
            <person name="Kalinowski J."/>
            <person name="Ruckert C."/>
        </authorList>
    </citation>
    <scope>NUCLEOTIDE SEQUENCE</scope>
    <source>
        <strain evidence="2">VKM Ac-1321</strain>
    </source>
</reference>
<feature type="domain" description="Zinc finger CGNR" evidence="1">
    <location>
        <begin position="146"/>
        <end position="187"/>
    </location>
</feature>
<dbReference type="InterPro" id="IPR023286">
    <property type="entry name" value="ABATE_dom_sf"/>
</dbReference>
<organism evidence="2 3">
    <name type="scientific">Dactylosporangium matsuzakiense</name>
    <dbReference type="NCBI Taxonomy" id="53360"/>
    <lineage>
        <taxon>Bacteria</taxon>
        <taxon>Bacillati</taxon>
        <taxon>Actinomycetota</taxon>
        <taxon>Actinomycetes</taxon>
        <taxon>Micromonosporales</taxon>
        <taxon>Micromonosporaceae</taxon>
        <taxon>Dactylosporangium</taxon>
    </lineage>
</organism>
<dbReference type="Proteomes" id="UP001143480">
    <property type="component" value="Unassembled WGS sequence"/>
</dbReference>
<evidence type="ECO:0000259" key="1">
    <source>
        <dbReference type="Pfam" id="PF11706"/>
    </source>
</evidence>
<reference evidence="2" key="2">
    <citation type="submission" date="2023-01" db="EMBL/GenBank/DDBJ databases">
        <authorList>
            <person name="Sun Q."/>
            <person name="Evtushenko L."/>
        </authorList>
    </citation>
    <scope>NUCLEOTIDE SEQUENCE</scope>
    <source>
        <strain evidence="2">VKM Ac-1321</strain>
    </source>
</reference>
<dbReference type="InterPro" id="IPR010852">
    <property type="entry name" value="ABATE"/>
</dbReference>
<dbReference type="EMBL" id="BSFP01000082">
    <property type="protein sequence ID" value="GLL06941.1"/>
    <property type="molecule type" value="Genomic_DNA"/>
</dbReference>
<protein>
    <recommendedName>
        <fullName evidence="1">Zinc finger CGNR domain-containing protein</fullName>
    </recommendedName>
</protein>
<sequence>MPMADTFRQGAGRLCLDFTRTLRARGTDHAVEELTDGPALSAWVGQCGPVAPVPGSVVPEPIVRDAQQLREAVYALVEAARSAGGPEAAGEAPRERVNQAATRTVPVPALSDSGELRWYANDPVTGTLALVARDALELVTSPAVTRIRACADPSCNALFLDLSRPGRRRWCSMDSCGNRAKKQRRRA</sequence>
<dbReference type="PANTHER" id="PTHR35525">
    <property type="entry name" value="BLL6575 PROTEIN"/>
    <property type="match status" value="1"/>
</dbReference>
<dbReference type="Gene3D" id="1.10.3300.10">
    <property type="entry name" value="Jann2411-like domain"/>
    <property type="match status" value="1"/>
</dbReference>
<accession>A0A9W6NS45</accession>